<dbReference type="InterPro" id="IPR002878">
    <property type="entry name" value="ChsH2_C"/>
</dbReference>
<gene>
    <name evidence="3" type="ORF">PQR03_17200</name>
</gene>
<dbReference type="Pfam" id="PF01796">
    <property type="entry name" value="OB_ChsH2_C"/>
    <property type="match status" value="1"/>
</dbReference>
<accession>A0ABW9BJ00</accession>
<evidence type="ECO:0000259" key="1">
    <source>
        <dbReference type="Pfam" id="PF01796"/>
    </source>
</evidence>
<dbReference type="EMBL" id="JAQQDR010000006">
    <property type="protein sequence ID" value="MFM0239865.1"/>
    <property type="molecule type" value="Genomic_DNA"/>
</dbReference>
<dbReference type="SUPFAM" id="SSF50249">
    <property type="entry name" value="Nucleic acid-binding proteins"/>
    <property type="match status" value="1"/>
</dbReference>
<reference evidence="3 4" key="1">
    <citation type="journal article" date="2024" name="Chem. Sci.">
        <title>Discovery of megapolipeptins by genome mining of a Burkholderiales bacteria collection.</title>
        <authorList>
            <person name="Paulo B.S."/>
            <person name="Recchia M.J.J."/>
            <person name="Lee S."/>
            <person name="Fergusson C.H."/>
            <person name="Romanowski S.B."/>
            <person name="Hernandez A."/>
            <person name="Krull N."/>
            <person name="Liu D.Y."/>
            <person name="Cavanagh H."/>
            <person name="Bos A."/>
            <person name="Gray C.A."/>
            <person name="Murphy B.T."/>
            <person name="Linington R.G."/>
            <person name="Eustaquio A.S."/>
        </authorList>
    </citation>
    <scope>NUCLEOTIDE SEQUENCE [LARGE SCALE GENOMIC DNA]</scope>
    <source>
        <strain evidence="3 4">RL17-351-BIE-A</strain>
    </source>
</reference>
<dbReference type="Gene3D" id="6.10.30.10">
    <property type="match status" value="1"/>
</dbReference>
<dbReference type="Pfam" id="PF12172">
    <property type="entry name" value="zf-ChsH2"/>
    <property type="match status" value="1"/>
</dbReference>
<name>A0ABW9BJ00_9BURK</name>
<feature type="domain" description="ChsH2 C-terminal OB-fold" evidence="1">
    <location>
        <begin position="62"/>
        <end position="128"/>
    </location>
</feature>
<evidence type="ECO:0000259" key="2">
    <source>
        <dbReference type="Pfam" id="PF12172"/>
    </source>
</evidence>
<comment type="caution">
    <text evidence="3">The sequence shown here is derived from an EMBL/GenBank/DDBJ whole genome shotgun (WGS) entry which is preliminary data.</text>
</comment>
<dbReference type="Proteomes" id="UP001629274">
    <property type="component" value="Unassembled WGS sequence"/>
</dbReference>
<evidence type="ECO:0000313" key="4">
    <source>
        <dbReference type="Proteomes" id="UP001629274"/>
    </source>
</evidence>
<dbReference type="InterPro" id="IPR012340">
    <property type="entry name" value="NA-bd_OB-fold"/>
</dbReference>
<dbReference type="InterPro" id="IPR022002">
    <property type="entry name" value="ChsH2_Znr"/>
</dbReference>
<dbReference type="InterPro" id="IPR052513">
    <property type="entry name" value="Thioester_dehydratase-like"/>
</dbReference>
<dbReference type="PANTHER" id="PTHR34075">
    <property type="entry name" value="BLR3430 PROTEIN"/>
    <property type="match status" value="1"/>
</dbReference>
<organism evidence="3 4">
    <name type="scientific">Paraburkholderia phytofirmans</name>
    <dbReference type="NCBI Taxonomy" id="261302"/>
    <lineage>
        <taxon>Bacteria</taxon>
        <taxon>Pseudomonadati</taxon>
        <taxon>Pseudomonadota</taxon>
        <taxon>Betaproteobacteria</taxon>
        <taxon>Burkholderiales</taxon>
        <taxon>Burkholderiaceae</taxon>
        <taxon>Paraburkholderia</taxon>
    </lineage>
</organism>
<proteinExistence type="predicted"/>
<sequence length="147" mass="16585">MSEFYLPTGLPAPVPEVDGISVPYWEGLRQEKLLVQRCAHCRTWQFGPEWICHACKQFDPTWEEIAPQGSIFSWERVWHPSHHALGNNLPYLVVLVELPNAGNVRMLGNLLGDPAQTVSIGAPVVGVFEHHRDSDSPYTLLNWMLTA</sequence>
<dbReference type="PANTHER" id="PTHR34075:SF5">
    <property type="entry name" value="BLR3430 PROTEIN"/>
    <property type="match status" value="1"/>
</dbReference>
<protein>
    <submittedName>
        <fullName evidence="3">OB-fold domain-containing protein</fullName>
    </submittedName>
</protein>
<dbReference type="RefSeq" id="WP_408262434.1">
    <property type="nucleotide sequence ID" value="NZ_JAQQCK010000006.1"/>
</dbReference>
<evidence type="ECO:0000313" key="3">
    <source>
        <dbReference type="EMBL" id="MFM0239865.1"/>
    </source>
</evidence>
<keyword evidence="4" id="KW-1185">Reference proteome</keyword>
<feature type="domain" description="ChsH2 rubredoxin-like zinc ribbon" evidence="2">
    <location>
        <begin position="25"/>
        <end position="56"/>
    </location>
</feature>